<dbReference type="GO" id="GO:0005874">
    <property type="term" value="C:microtubule"/>
    <property type="evidence" value="ECO:0007669"/>
    <property type="project" value="UniProtKB-KW"/>
</dbReference>
<accession>A0A068WGK3</accession>
<evidence type="ECO:0000256" key="6">
    <source>
        <dbReference type="ARBA" id="ARBA00022816"/>
    </source>
</evidence>
<dbReference type="GO" id="GO:0005634">
    <property type="term" value="C:nucleus"/>
    <property type="evidence" value="ECO:0007669"/>
    <property type="project" value="UniProtKB-SubCell"/>
</dbReference>
<evidence type="ECO:0000256" key="7">
    <source>
        <dbReference type="ARBA" id="ARBA00022927"/>
    </source>
</evidence>
<comment type="similarity">
    <text evidence="10">Belongs to the dynein light chain family.</text>
</comment>
<proteinExistence type="inferred from homology"/>
<dbReference type="GO" id="GO:0005868">
    <property type="term" value="C:cytoplasmic dynein complex"/>
    <property type="evidence" value="ECO:0007669"/>
    <property type="project" value="TreeGrafter"/>
</dbReference>
<evidence type="ECO:0000256" key="5">
    <source>
        <dbReference type="ARBA" id="ARBA00022701"/>
    </source>
</evidence>
<evidence type="ECO:0000256" key="2">
    <source>
        <dbReference type="ARBA" id="ARBA00004245"/>
    </source>
</evidence>
<evidence type="ECO:0000256" key="10">
    <source>
        <dbReference type="RuleBase" id="RU365010"/>
    </source>
</evidence>
<dbReference type="Pfam" id="PF01221">
    <property type="entry name" value="Dynein_light"/>
    <property type="match status" value="1"/>
</dbReference>
<dbReference type="PANTHER" id="PTHR11886:SF35">
    <property type="entry name" value="DYNEIN LIGHT CHAIN"/>
    <property type="match status" value="1"/>
</dbReference>
<evidence type="ECO:0000313" key="13">
    <source>
        <dbReference type="WBParaSite" id="EgrG_000941200"/>
    </source>
</evidence>
<dbReference type="EMBL" id="LK028577">
    <property type="protein sequence ID" value="CDS16715.1"/>
    <property type="molecule type" value="Genomic_DNA"/>
</dbReference>
<keyword evidence="3" id="KW-0813">Transport</keyword>
<reference evidence="11 12" key="1">
    <citation type="journal article" date="2013" name="Nature">
        <title>The genomes of four tapeworm species reveal adaptations to parasitism.</title>
        <authorList>
            <person name="Tsai I.J."/>
            <person name="Zarowiecki M."/>
            <person name="Holroyd N."/>
            <person name="Garciarrubio A."/>
            <person name="Sanchez-Flores A."/>
            <person name="Brooks K.L."/>
            <person name="Tracey A."/>
            <person name="Bobes R.J."/>
            <person name="Fragoso G."/>
            <person name="Sciutto E."/>
            <person name="Aslett M."/>
            <person name="Beasley H."/>
            <person name="Bennett H.M."/>
            <person name="Cai J."/>
            <person name="Camicia F."/>
            <person name="Clark R."/>
            <person name="Cucher M."/>
            <person name="De Silva N."/>
            <person name="Day T.A."/>
            <person name="Deplazes P."/>
            <person name="Estrada K."/>
            <person name="Fernandez C."/>
            <person name="Holland P.W."/>
            <person name="Hou J."/>
            <person name="Hu S."/>
            <person name="Huckvale T."/>
            <person name="Hung S.S."/>
            <person name="Kamenetzky L."/>
            <person name="Keane J.A."/>
            <person name="Kiss F."/>
            <person name="Koziol U."/>
            <person name="Lambert O."/>
            <person name="Liu K."/>
            <person name="Luo X."/>
            <person name="Luo Y."/>
            <person name="Macchiaroli N."/>
            <person name="Nichol S."/>
            <person name="Paps J."/>
            <person name="Parkinson J."/>
            <person name="Pouchkina-Stantcheva N."/>
            <person name="Riddiford N."/>
            <person name="Rosenzvit M."/>
            <person name="Salinas G."/>
            <person name="Wasmuth J.D."/>
            <person name="Zamanian M."/>
            <person name="Zheng Y."/>
            <person name="Cai X."/>
            <person name="Soberon X."/>
            <person name="Olson P.D."/>
            <person name="Laclette J.P."/>
            <person name="Brehm K."/>
            <person name="Berriman M."/>
            <person name="Garciarrubio A."/>
            <person name="Bobes R.J."/>
            <person name="Fragoso G."/>
            <person name="Sanchez-Flores A."/>
            <person name="Estrada K."/>
            <person name="Cevallos M.A."/>
            <person name="Morett E."/>
            <person name="Gonzalez V."/>
            <person name="Portillo T."/>
            <person name="Ochoa-Leyva A."/>
            <person name="Jose M.V."/>
            <person name="Sciutto E."/>
            <person name="Landa A."/>
            <person name="Jimenez L."/>
            <person name="Valdes V."/>
            <person name="Carrero J.C."/>
            <person name="Larralde C."/>
            <person name="Morales-Montor J."/>
            <person name="Limon-Lason J."/>
            <person name="Soberon X."/>
            <person name="Laclette J.P."/>
        </authorList>
    </citation>
    <scope>NUCLEOTIDE SEQUENCE [LARGE SCALE GENOMIC DNA]</scope>
</reference>
<keyword evidence="6" id="KW-0509">mRNA transport</keyword>
<dbReference type="GO" id="GO:0045505">
    <property type="term" value="F:dynein intermediate chain binding"/>
    <property type="evidence" value="ECO:0007669"/>
    <property type="project" value="TreeGrafter"/>
</dbReference>
<dbReference type="OrthoDB" id="10033309at2759"/>
<keyword evidence="9" id="KW-0539">Nucleus</keyword>
<keyword evidence="7" id="KW-0653">Protein transport</keyword>
<evidence type="ECO:0000256" key="4">
    <source>
        <dbReference type="ARBA" id="ARBA00022490"/>
    </source>
</evidence>
<dbReference type="WBParaSite" id="EgrG_000941200">
    <property type="protein sequence ID" value="EgrG_000941200"/>
    <property type="gene ID" value="EgrG_000941200"/>
</dbReference>
<reference evidence="11" key="2">
    <citation type="submission" date="2014-06" db="EMBL/GenBank/DDBJ databases">
        <authorList>
            <person name="Aslett M."/>
        </authorList>
    </citation>
    <scope>NUCLEOTIDE SEQUENCE</scope>
</reference>
<keyword evidence="10" id="KW-0243">Dynein</keyword>
<evidence type="ECO:0000313" key="11">
    <source>
        <dbReference type="EMBL" id="CDS16715.1"/>
    </source>
</evidence>
<dbReference type="Proteomes" id="UP000492820">
    <property type="component" value="Unassembled WGS sequence"/>
</dbReference>
<dbReference type="SMART" id="SM01375">
    <property type="entry name" value="Dynein_light"/>
    <property type="match status" value="1"/>
</dbReference>
<reference evidence="13" key="3">
    <citation type="submission" date="2020-10" db="UniProtKB">
        <authorList>
            <consortium name="WormBaseParasite"/>
        </authorList>
    </citation>
    <scope>IDENTIFICATION</scope>
</reference>
<dbReference type="InterPro" id="IPR037177">
    <property type="entry name" value="DLC_sf"/>
</dbReference>
<dbReference type="GO" id="GO:0015031">
    <property type="term" value="P:protein transport"/>
    <property type="evidence" value="ECO:0007669"/>
    <property type="project" value="UniProtKB-KW"/>
</dbReference>
<evidence type="ECO:0000256" key="8">
    <source>
        <dbReference type="ARBA" id="ARBA00023212"/>
    </source>
</evidence>
<dbReference type="InterPro" id="IPR001372">
    <property type="entry name" value="Dynein_light_chain_typ-1/2"/>
</dbReference>
<dbReference type="GO" id="GO:0051028">
    <property type="term" value="P:mRNA transport"/>
    <property type="evidence" value="ECO:0007669"/>
    <property type="project" value="UniProtKB-KW"/>
</dbReference>
<keyword evidence="4 10" id="KW-0963">Cytoplasm</keyword>
<keyword evidence="8 10" id="KW-0206">Cytoskeleton</keyword>
<dbReference type="FunFam" id="3.30.740.10:FF:000005">
    <property type="entry name" value="Dynein light chain"/>
    <property type="match status" value="1"/>
</dbReference>
<name>A0A068WGK3_ECHGR</name>
<dbReference type="PANTHER" id="PTHR11886">
    <property type="entry name" value="DYNEIN LIGHT CHAIN"/>
    <property type="match status" value="1"/>
</dbReference>
<keyword evidence="5 10" id="KW-0493">Microtubule</keyword>
<evidence type="ECO:0000256" key="1">
    <source>
        <dbReference type="ARBA" id="ARBA00004123"/>
    </source>
</evidence>
<dbReference type="Gene3D" id="3.30.740.10">
    <property type="entry name" value="Protein Inhibitor Of Neuronal Nitric Oxide Synthase"/>
    <property type="match status" value="1"/>
</dbReference>
<evidence type="ECO:0000256" key="9">
    <source>
        <dbReference type="ARBA" id="ARBA00023242"/>
    </source>
</evidence>
<dbReference type="AlphaFoldDB" id="A0A068WGK3"/>
<evidence type="ECO:0000313" key="12">
    <source>
        <dbReference type="Proteomes" id="UP000492820"/>
    </source>
</evidence>
<evidence type="ECO:0000256" key="3">
    <source>
        <dbReference type="ARBA" id="ARBA00022448"/>
    </source>
</evidence>
<comment type="subcellular location">
    <subcellularLocation>
        <location evidence="2 10">Cytoplasm</location>
        <location evidence="2 10">Cytoskeleton</location>
    </subcellularLocation>
    <subcellularLocation>
        <location evidence="1">Nucleus</location>
    </subcellularLocation>
</comment>
<dbReference type="SUPFAM" id="SSF54648">
    <property type="entry name" value="DLC"/>
    <property type="match status" value="1"/>
</dbReference>
<sequence length="145" mass="16339">MTWNAGSENITLPHRAHTHTLTASYTLTPGRYLKQKTGNSMNRKENVFDEIAKMDDHNIQLVVRSTDMSEAQQKEAANVIAEALSIHYKEAQVAKMVKAYFDSKCGRAWQCIVGKHFASYVTHEVSTYLLVQVGNVSVMLYKTPC</sequence>
<protein>
    <recommendedName>
        <fullName evidence="10">Dynein light chain</fullName>
    </recommendedName>
</protein>
<gene>
    <name evidence="13" type="primary">EGR_09474</name>
    <name evidence="11" type="ORF">EgrG_000941200</name>
</gene>
<organism evidence="11">
    <name type="scientific">Echinococcus granulosus</name>
    <name type="common">Hydatid tapeworm</name>
    <dbReference type="NCBI Taxonomy" id="6210"/>
    <lineage>
        <taxon>Eukaryota</taxon>
        <taxon>Metazoa</taxon>
        <taxon>Spiralia</taxon>
        <taxon>Lophotrochozoa</taxon>
        <taxon>Platyhelminthes</taxon>
        <taxon>Cestoda</taxon>
        <taxon>Eucestoda</taxon>
        <taxon>Cyclophyllidea</taxon>
        <taxon>Taeniidae</taxon>
        <taxon>Echinococcus</taxon>
        <taxon>Echinococcus granulosus group</taxon>
    </lineage>
</organism>
<keyword evidence="10" id="KW-0505">Motor protein</keyword>
<dbReference type="GO" id="GO:0007017">
    <property type="term" value="P:microtubule-based process"/>
    <property type="evidence" value="ECO:0007669"/>
    <property type="project" value="InterPro"/>
</dbReference>